<comment type="caution">
    <text evidence="4">The sequence shown here is derived from an EMBL/GenBank/DDBJ whole genome shotgun (WGS) entry which is preliminary data.</text>
</comment>
<feature type="transmembrane region" description="Helical" evidence="2">
    <location>
        <begin position="312"/>
        <end position="334"/>
    </location>
</feature>
<evidence type="ECO:0000256" key="1">
    <source>
        <dbReference type="SAM" id="MobiDB-lite"/>
    </source>
</evidence>
<feature type="compositionally biased region" description="Basic and acidic residues" evidence="1">
    <location>
        <begin position="635"/>
        <end position="647"/>
    </location>
</feature>
<feature type="compositionally biased region" description="Low complexity" evidence="1">
    <location>
        <begin position="130"/>
        <end position="139"/>
    </location>
</feature>
<feature type="compositionally biased region" description="Low complexity" evidence="1">
    <location>
        <begin position="229"/>
        <end position="242"/>
    </location>
</feature>
<dbReference type="VEuPathDB" id="FungiDB:DD237_007449"/>
<keyword evidence="2" id="KW-0812">Transmembrane</keyword>
<keyword evidence="2" id="KW-1133">Transmembrane helix</keyword>
<evidence type="ECO:0000313" key="7">
    <source>
        <dbReference type="Proteomes" id="UP000286097"/>
    </source>
</evidence>
<feature type="compositionally biased region" description="Basic and acidic residues" evidence="1">
    <location>
        <begin position="601"/>
        <end position="610"/>
    </location>
</feature>
<feature type="compositionally biased region" description="Low complexity" evidence="1">
    <location>
        <begin position="569"/>
        <end position="586"/>
    </location>
</feature>
<dbReference type="AlphaFoldDB" id="A0A3M6VV72"/>
<feature type="compositionally biased region" description="Low complexity" evidence="1">
    <location>
        <begin position="87"/>
        <end position="99"/>
    </location>
</feature>
<evidence type="ECO:0000313" key="4">
    <source>
        <dbReference type="EMBL" id="RMX68440.1"/>
    </source>
</evidence>
<dbReference type="EMBL" id="QLLG01000070">
    <property type="protein sequence ID" value="RMX68440.1"/>
    <property type="molecule type" value="Genomic_DNA"/>
</dbReference>
<feature type="compositionally biased region" description="Polar residues" evidence="1">
    <location>
        <begin position="252"/>
        <end position="265"/>
    </location>
</feature>
<feature type="chain" id="PRO_5036085817" evidence="3">
    <location>
        <begin position="25"/>
        <end position="647"/>
    </location>
</feature>
<feature type="compositionally biased region" description="Polar residues" evidence="1">
    <location>
        <begin position="215"/>
        <end position="228"/>
    </location>
</feature>
<proteinExistence type="predicted"/>
<name>A0A3M6VV72_9STRA</name>
<feature type="compositionally biased region" description="Basic and acidic residues" evidence="1">
    <location>
        <begin position="269"/>
        <end position="278"/>
    </location>
</feature>
<dbReference type="OrthoDB" id="168095at2759"/>
<evidence type="ECO:0000313" key="5">
    <source>
        <dbReference type="EMBL" id="RQM18806.1"/>
    </source>
</evidence>
<feature type="compositionally biased region" description="Basic and acidic residues" evidence="1">
    <location>
        <begin position="390"/>
        <end position="400"/>
    </location>
</feature>
<dbReference type="STRING" id="542832.A0A3M6VV72"/>
<feature type="compositionally biased region" description="Basic and acidic residues" evidence="1">
    <location>
        <begin position="34"/>
        <end position="45"/>
    </location>
</feature>
<dbReference type="Proteomes" id="UP000286097">
    <property type="component" value="Unassembled WGS sequence"/>
</dbReference>
<keyword evidence="6" id="KW-1185">Reference proteome</keyword>
<gene>
    <name evidence="5" type="ORF">DD237_007449</name>
    <name evidence="4" type="ORF">DD238_006345</name>
</gene>
<feature type="signal peptide" evidence="3">
    <location>
        <begin position="1"/>
        <end position="24"/>
    </location>
</feature>
<evidence type="ECO:0000256" key="2">
    <source>
        <dbReference type="SAM" id="Phobius"/>
    </source>
</evidence>
<feature type="region of interest" description="Disordered" evidence="1">
    <location>
        <begin position="383"/>
        <end position="410"/>
    </location>
</feature>
<feature type="compositionally biased region" description="Polar residues" evidence="1">
    <location>
        <begin position="530"/>
        <end position="539"/>
    </location>
</feature>
<feature type="compositionally biased region" description="Low complexity" evidence="1">
    <location>
        <begin position="279"/>
        <end position="295"/>
    </location>
</feature>
<evidence type="ECO:0000313" key="6">
    <source>
        <dbReference type="Proteomes" id="UP000282087"/>
    </source>
</evidence>
<protein>
    <submittedName>
        <fullName evidence="4">Uncharacterized protein</fullName>
    </submittedName>
</protein>
<reference evidence="6 7" key="1">
    <citation type="submission" date="2018-06" db="EMBL/GenBank/DDBJ databases">
        <title>Comparative genomics of downy mildews reveals potential adaptations to biotrophy.</title>
        <authorList>
            <person name="Fletcher K."/>
            <person name="Klosterman S.J."/>
            <person name="Derevnina L."/>
            <person name="Martin F."/>
            <person name="Koike S."/>
            <person name="Reyes Chin-Wo S."/>
            <person name="Mou B."/>
            <person name="Michelmore R."/>
        </authorList>
    </citation>
    <scope>NUCLEOTIDE SEQUENCE [LARGE SCALE GENOMIC DNA]</scope>
    <source>
        <strain evidence="5 7">R13</strain>
        <strain evidence="4 6">R14</strain>
    </source>
</reference>
<organism evidence="4 6">
    <name type="scientific">Peronospora effusa</name>
    <dbReference type="NCBI Taxonomy" id="542832"/>
    <lineage>
        <taxon>Eukaryota</taxon>
        <taxon>Sar</taxon>
        <taxon>Stramenopiles</taxon>
        <taxon>Oomycota</taxon>
        <taxon>Peronosporomycetes</taxon>
        <taxon>Peronosporales</taxon>
        <taxon>Peronosporaceae</taxon>
        <taxon>Peronospora</taxon>
    </lineage>
</organism>
<feature type="region of interest" description="Disordered" evidence="1">
    <location>
        <begin position="129"/>
        <end position="303"/>
    </location>
</feature>
<feature type="compositionally biased region" description="Acidic residues" evidence="1">
    <location>
        <begin position="486"/>
        <end position="497"/>
    </location>
</feature>
<dbReference type="EMBL" id="QKXF01000013">
    <property type="protein sequence ID" value="RQM18806.1"/>
    <property type="molecule type" value="Genomic_DNA"/>
</dbReference>
<dbReference type="Proteomes" id="UP000282087">
    <property type="component" value="Unassembled WGS sequence"/>
</dbReference>
<feature type="region of interest" description="Disordered" evidence="1">
    <location>
        <begin position="34"/>
        <end position="116"/>
    </location>
</feature>
<feature type="compositionally biased region" description="Basic and acidic residues" evidence="1">
    <location>
        <begin position="140"/>
        <end position="179"/>
    </location>
</feature>
<evidence type="ECO:0000256" key="3">
    <source>
        <dbReference type="SAM" id="SignalP"/>
    </source>
</evidence>
<keyword evidence="2" id="KW-0472">Membrane</keyword>
<feature type="region of interest" description="Disordered" evidence="1">
    <location>
        <begin position="460"/>
        <end position="543"/>
    </location>
</feature>
<keyword evidence="3" id="KW-0732">Signal</keyword>
<accession>A0A3M6VV72</accession>
<sequence>MKVRRRWLKLALVTIVLMLKPANTQVYTMRSDLGEDSKSSLDTGKDLSNMKTSTPTAKTDAPPETDETPAKAPHALALPEMESAPRPTSNNPNETPPEISESKMRLRHQQSLDWDTLLDSNVEETIAGLKTSGKSSVESGKSENEEKSDKEKEFEKEFEKETNLEEEKEFGKETKPEKETESDESGSPAAKTKEKKNLVHPADGDSELDEAGSLPSRTPKTSLDTTLGSDAASPSKSSLKSAKPIKQEPTLEPTNIEQNETPSEIQDTDATKDVHSTESEASPASDAGSSSPPTSVLTDSANAETGGMSNTVMLGLMMGIAIALGMLVAVFVYVKTREKEDVEKIDPILWSVRQDRNKGTVQSSTVASDFHENDMSPMNYNDDNYYSKNQHHDRQYDQHHHGNSASCGDSVVGVLTPRSQIVLAHSQMSLPPMAHSGHSNASSQYSNFTAQSDFYGNSGYSAASSSVSQDAKNYPRRRGKGRNDSGSEDESDYEGDTIQDMSYAANKWKSSNRRGPAASGMDSRFDPSDSRSTSASDYNGKNRFKDSEYTEYRMSTGYDNSHVGGGGYDSSFASSKSGSDSSFNASHSGYDKSFAASDSGYESRHTDGKRFTSSGYSEYAAPPRNRGSDSTSLYRTKESRFTDAAYK</sequence>
<feature type="region of interest" description="Disordered" evidence="1">
    <location>
        <begin position="560"/>
        <end position="647"/>
    </location>
</feature>